<keyword evidence="9" id="KW-0408">Iron</keyword>
<dbReference type="InterPro" id="IPR016435">
    <property type="entry name" value="DPH1/DPH2"/>
</dbReference>
<dbReference type="FunFam" id="3.40.50.11860:FF:000002">
    <property type="entry name" value="2-(3-amino-3-carboxypropyl)histidine synthase subunit 1"/>
    <property type="match status" value="1"/>
</dbReference>
<dbReference type="NCBIfam" id="TIGR00322">
    <property type="entry name" value="diphth2_R"/>
    <property type="match status" value="1"/>
</dbReference>
<dbReference type="KEGG" id="egl:EGR_08329"/>
<evidence type="ECO:0000256" key="14">
    <source>
        <dbReference type="ARBA" id="ARBA00048403"/>
    </source>
</evidence>
<dbReference type="EMBL" id="APAU02000103">
    <property type="protein sequence ID" value="EUB56805.1"/>
    <property type="molecule type" value="Genomic_DNA"/>
</dbReference>
<evidence type="ECO:0000256" key="7">
    <source>
        <dbReference type="ARBA" id="ARBA00022691"/>
    </source>
</evidence>
<dbReference type="PANTHER" id="PTHR10762:SF1">
    <property type="entry name" value="2-(3-AMINO-3-CARBOXYPROPYL)HISTIDINE SYNTHASE SUBUNIT 1"/>
    <property type="match status" value="1"/>
</dbReference>
<dbReference type="Pfam" id="PF01866">
    <property type="entry name" value="Diphthamide_syn"/>
    <property type="match status" value="1"/>
</dbReference>
<evidence type="ECO:0000256" key="3">
    <source>
        <dbReference type="ARBA" id="ARBA00010173"/>
    </source>
</evidence>
<dbReference type="CTD" id="36344044"/>
<evidence type="ECO:0000313" key="15">
    <source>
        <dbReference type="EMBL" id="EUB56805.1"/>
    </source>
</evidence>
<dbReference type="Gene3D" id="3.40.50.11850">
    <property type="entry name" value="Diphthamide synthesis DPH1/DPH2 domain 2"/>
    <property type="match status" value="1"/>
</dbReference>
<dbReference type="STRING" id="6210.W6U6H2"/>
<dbReference type="GO" id="GO:0090560">
    <property type="term" value="F:2-(3-amino-3-carboxypropyl)histidine synthase activity"/>
    <property type="evidence" value="ECO:0007669"/>
    <property type="project" value="UniProtKB-EC"/>
</dbReference>
<keyword evidence="10" id="KW-0411">Iron-sulfur</keyword>
<dbReference type="GO" id="GO:0051536">
    <property type="term" value="F:iron-sulfur cluster binding"/>
    <property type="evidence" value="ECO:0007669"/>
    <property type="project" value="UniProtKB-KW"/>
</dbReference>
<dbReference type="InterPro" id="IPR042263">
    <property type="entry name" value="DPH1/DPH2_1"/>
</dbReference>
<dbReference type="Gene3D" id="3.40.50.11840">
    <property type="entry name" value="Diphthamide synthesis DPH1/DPH2 domain 1"/>
    <property type="match status" value="1"/>
</dbReference>
<dbReference type="FunFam" id="3.40.50.11850:FF:000001">
    <property type="entry name" value="2-(3-amino-3-carboxypropyl)histidine synthase subunit 1"/>
    <property type="match status" value="1"/>
</dbReference>
<comment type="similarity">
    <text evidence="3">Belongs to the DPH1/DPH2 family. DPH1 subfamily.</text>
</comment>
<proteinExistence type="inferred from homology"/>
<evidence type="ECO:0000256" key="13">
    <source>
        <dbReference type="ARBA" id="ARBA00032789"/>
    </source>
</evidence>
<evidence type="ECO:0000256" key="8">
    <source>
        <dbReference type="ARBA" id="ARBA00022723"/>
    </source>
</evidence>
<evidence type="ECO:0000256" key="10">
    <source>
        <dbReference type="ARBA" id="ARBA00023014"/>
    </source>
</evidence>
<dbReference type="Gene3D" id="3.40.50.11860">
    <property type="entry name" value="Diphthamide synthesis DPH1/DPH2 domain 3"/>
    <property type="match status" value="1"/>
</dbReference>
<evidence type="ECO:0000256" key="4">
    <source>
        <dbReference type="ARBA" id="ARBA00012221"/>
    </source>
</evidence>
<dbReference type="OrthoDB" id="1649088at2759"/>
<dbReference type="Proteomes" id="UP000019149">
    <property type="component" value="Unassembled WGS sequence"/>
</dbReference>
<comment type="cofactor">
    <cofactor evidence="1">
        <name>[4Fe-4S] cluster</name>
        <dbReference type="ChEBI" id="CHEBI:49883"/>
    </cofactor>
</comment>
<name>W6U6H2_ECHGR</name>
<dbReference type="InterPro" id="IPR042265">
    <property type="entry name" value="DPH1/DPH2_3"/>
</dbReference>
<reference evidence="15 16" key="1">
    <citation type="journal article" date="2013" name="Nat. Genet.">
        <title>The genome of the hydatid tapeworm Echinococcus granulosus.</title>
        <authorList>
            <person name="Zheng H."/>
            <person name="Zhang W."/>
            <person name="Zhang L."/>
            <person name="Zhang Z."/>
            <person name="Li J."/>
            <person name="Lu G."/>
            <person name="Zhu Y."/>
            <person name="Wang Y."/>
            <person name="Huang Y."/>
            <person name="Liu J."/>
            <person name="Kang H."/>
            <person name="Chen J."/>
            <person name="Wang L."/>
            <person name="Chen A."/>
            <person name="Yu S."/>
            <person name="Gao Z."/>
            <person name="Jin L."/>
            <person name="Gu W."/>
            <person name="Wang Z."/>
            <person name="Zhao L."/>
            <person name="Shi B."/>
            <person name="Wen H."/>
            <person name="Lin R."/>
            <person name="Jones M.K."/>
            <person name="Brejova B."/>
            <person name="Vinar T."/>
            <person name="Zhao G."/>
            <person name="McManus D.P."/>
            <person name="Chen Z."/>
            <person name="Zhou Y."/>
            <person name="Wang S."/>
        </authorList>
    </citation>
    <scope>NUCLEOTIDE SEQUENCE [LARGE SCALE GENOMIC DNA]</scope>
</reference>
<dbReference type="EC" id="2.5.1.108" evidence="4"/>
<dbReference type="GO" id="GO:0017183">
    <property type="term" value="P:protein histidyl modification to diphthamide"/>
    <property type="evidence" value="ECO:0007669"/>
    <property type="project" value="UniProtKB-UniPathway"/>
</dbReference>
<evidence type="ECO:0000256" key="11">
    <source>
        <dbReference type="ARBA" id="ARBA00031690"/>
    </source>
</evidence>
<evidence type="ECO:0000256" key="12">
    <source>
        <dbReference type="ARBA" id="ARBA00032574"/>
    </source>
</evidence>
<evidence type="ECO:0000256" key="9">
    <source>
        <dbReference type="ARBA" id="ARBA00023004"/>
    </source>
</evidence>
<accession>W6U6H2</accession>
<sequence>MPPKRFNPFRIPDKLLNDQILTEIIQNYLPRNYNFEIHKTIWRIRCLKARCVALQMPEGLLRFATTLSEIFQRFGSASYKFNDEDPEQEKADDASSEVDIIILGDVTYGACCIDDFTAKALGADLLVHYGHSCLIPIQSLSVLYVFVDIAFDMAHFIDSIKTIFPSNASFALFSTIQFVSSLPAIKKSLQEGGFKIIIPQRLPLSPGELLGCTSPKVSGVDFMVFIGDGRFHLESAMLANPTLPAYLYDPYNKVLTHESYDHALMRTNRRRSIETAQSAQRFGIILGTLGRQGSPPVVHLLQRRIEELGRNFFVVLLSEIFPDKLKLFGDKVDAWIQVACPRLSIDWGMEFEKPLLTPYEAAVALGMADGKWSDARPYPTDYYAYDSLGPWTPNHVDNRLNVRVPSLRPSKKSPTACCDHNKCNHAKIGWNSLGLLYSGQKVSEPVPFVNVRVFCLNQTAPLSTNLTYSYDKNVPRMVLLSFS</sequence>
<dbReference type="InterPro" id="IPR042264">
    <property type="entry name" value="DPH1/DPH2_2"/>
</dbReference>
<dbReference type="GO" id="GO:0046872">
    <property type="term" value="F:metal ion binding"/>
    <property type="evidence" value="ECO:0007669"/>
    <property type="project" value="UniProtKB-KW"/>
</dbReference>
<keyword evidence="6" id="KW-0808">Transferase</keyword>
<evidence type="ECO:0000313" key="16">
    <source>
        <dbReference type="Proteomes" id="UP000019149"/>
    </source>
</evidence>
<dbReference type="AlphaFoldDB" id="W6U6H2"/>
<comment type="catalytic activity">
    <reaction evidence="14">
        <text>L-histidyl-[translation elongation factor 2] + S-adenosyl-L-methionine = 2-[(3S)-amino-3-carboxypropyl]-L-histidyl-[translation elongation factor 2] + S-methyl-5'-thioadenosine + H(+)</text>
        <dbReference type="Rhea" id="RHEA:36783"/>
        <dbReference type="Rhea" id="RHEA-COMP:9748"/>
        <dbReference type="Rhea" id="RHEA-COMP:9749"/>
        <dbReference type="ChEBI" id="CHEBI:15378"/>
        <dbReference type="ChEBI" id="CHEBI:17509"/>
        <dbReference type="ChEBI" id="CHEBI:29979"/>
        <dbReference type="ChEBI" id="CHEBI:59789"/>
        <dbReference type="ChEBI" id="CHEBI:73995"/>
        <dbReference type="EC" id="2.5.1.108"/>
    </reaction>
</comment>
<dbReference type="PANTHER" id="PTHR10762">
    <property type="entry name" value="DIPHTHAMIDE BIOSYNTHESIS PROTEIN"/>
    <property type="match status" value="1"/>
</dbReference>
<comment type="pathway">
    <text evidence="2">Protein modification; peptidyl-diphthamide biosynthesis.</text>
</comment>
<dbReference type="SFLD" id="SFLDS00032">
    <property type="entry name" value="Radical_SAM_3-amino-3-carboxyp"/>
    <property type="match status" value="1"/>
</dbReference>
<gene>
    <name evidence="15" type="ORF">EGR_08329</name>
</gene>
<keyword evidence="7" id="KW-0949">S-adenosyl-L-methionine</keyword>
<dbReference type="OMA" id="PGQVLGC"/>
<comment type="caution">
    <text evidence="15">The sequence shown here is derived from an EMBL/GenBank/DDBJ whole genome shotgun (WGS) entry which is preliminary data.</text>
</comment>
<dbReference type="UniPathway" id="UPA00559"/>
<evidence type="ECO:0000256" key="6">
    <source>
        <dbReference type="ARBA" id="ARBA00022679"/>
    </source>
</evidence>
<dbReference type="RefSeq" id="XP_024348001.1">
    <property type="nucleotide sequence ID" value="XM_024497578.1"/>
</dbReference>
<organism evidence="15 16">
    <name type="scientific">Echinococcus granulosus</name>
    <name type="common">Hydatid tapeworm</name>
    <dbReference type="NCBI Taxonomy" id="6210"/>
    <lineage>
        <taxon>Eukaryota</taxon>
        <taxon>Metazoa</taxon>
        <taxon>Spiralia</taxon>
        <taxon>Lophotrochozoa</taxon>
        <taxon>Platyhelminthes</taxon>
        <taxon>Cestoda</taxon>
        <taxon>Eucestoda</taxon>
        <taxon>Cyclophyllidea</taxon>
        <taxon>Taeniidae</taxon>
        <taxon>Echinococcus</taxon>
        <taxon>Echinococcus granulosus group</taxon>
    </lineage>
</organism>
<protein>
    <recommendedName>
        <fullName evidence="5">2-(3-amino-3-carboxypropyl)histidine synthase subunit 1</fullName>
        <ecNumber evidence="4">2.5.1.108</ecNumber>
    </recommendedName>
    <alternativeName>
        <fullName evidence="12">Diphthamide biosynthesis protein 1</fullName>
    </alternativeName>
    <alternativeName>
        <fullName evidence="13">Diphtheria toxin resistance protein 1</fullName>
    </alternativeName>
    <alternativeName>
        <fullName evidence="11">S-adenosyl-L-methionine:L-histidine 3-amino-3-carboxypropyltransferase 1</fullName>
    </alternativeName>
</protein>
<dbReference type="GeneID" id="36344044"/>
<keyword evidence="8" id="KW-0479">Metal-binding</keyword>
<evidence type="ECO:0000256" key="2">
    <source>
        <dbReference type="ARBA" id="ARBA00005156"/>
    </source>
</evidence>
<keyword evidence="16" id="KW-1185">Reference proteome</keyword>
<evidence type="ECO:0000256" key="5">
    <source>
        <dbReference type="ARBA" id="ARBA00021915"/>
    </source>
</evidence>
<evidence type="ECO:0000256" key="1">
    <source>
        <dbReference type="ARBA" id="ARBA00001966"/>
    </source>
</evidence>